<dbReference type="AlphaFoldDB" id="A0A6J2YXD4"/>
<organism evidence="2 3">
    <name type="scientific">Sitophilus oryzae</name>
    <name type="common">Rice weevil</name>
    <name type="synonym">Curculio oryzae</name>
    <dbReference type="NCBI Taxonomy" id="7048"/>
    <lineage>
        <taxon>Eukaryota</taxon>
        <taxon>Metazoa</taxon>
        <taxon>Ecdysozoa</taxon>
        <taxon>Arthropoda</taxon>
        <taxon>Hexapoda</taxon>
        <taxon>Insecta</taxon>
        <taxon>Pterygota</taxon>
        <taxon>Neoptera</taxon>
        <taxon>Endopterygota</taxon>
        <taxon>Coleoptera</taxon>
        <taxon>Polyphaga</taxon>
        <taxon>Cucujiformia</taxon>
        <taxon>Curculionidae</taxon>
        <taxon>Dryophthorinae</taxon>
        <taxon>Sitophilus</taxon>
    </lineage>
</organism>
<dbReference type="InterPro" id="IPR005135">
    <property type="entry name" value="Endo/exonuclease/phosphatase"/>
</dbReference>
<feature type="domain" description="Endonuclease/exonuclease/phosphatase" evidence="1">
    <location>
        <begin position="83"/>
        <end position="201"/>
    </location>
</feature>
<dbReference type="Proteomes" id="UP000504635">
    <property type="component" value="Unplaced"/>
</dbReference>
<dbReference type="OrthoDB" id="6780406at2759"/>
<sequence length="288" mass="32931">MKIIQINTNRSRAAMDLALATAKEVGAGILVISEPNRKVVSGRKDWIHSEDLKTAIKIIDTNIAINNWGQGLGFTYINTCTYTIYSCYCSGNDEIRNLEETLDEIAYLIRTRKEEAIIAGDFNAKSPHWGMSTTDQRGEVMEEWIAANDLSVANQGDQPTFQVQNYGSILDLTITTEKLLSRIIDWEVLERESLSDHKYIYFSIKEDFPLPCPKPDDTGWQVRKLDQAKLHCILDKPQPSLNTEQLAAKFSEKLTEICNEVMPKRCRSSKRQPMYWWNERIAEYAVTV</sequence>
<protein>
    <submittedName>
        <fullName evidence="3">Uncharacterized protein LOC115891227</fullName>
    </submittedName>
</protein>
<dbReference type="Pfam" id="PF14529">
    <property type="entry name" value="Exo_endo_phos_2"/>
    <property type="match status" value="1"/>
</dbReference>
<accession>A0A6J2YXD4</accession>
<gene>
    <name evidence="3" type="primary">LOC115891227</name>
</gene>
<dbReference type="CDD" id="cd09077">
    <property type="entry name" value="R1-I-EN"/>
    <property type="match status" value="1"/>
</dbReference>
<keyword evidence="2" id="KW-1185">Reference proteome</keyword>
<dbReference type="Gene3D" id="3.60.10.10">
    <property type="entry name" value="Endonuclease/exonuclease/phosphatase"/>
    <property type="match status" value="1"/>
</dbReference>
<dbReference type="KEGG" id="soy:115891227"/>
<dbReference type="RefSeq" id="XP_030767515.1">
    <property type="nucleotide sequence ID" value="XM_030911655.1"/>
</dbReference>
<dbReference type="GeneID" id="115891227"/>
<evidence type="ECO:0000313" key="3">
    <source>
        <dbReference type="RefSeq" id="XP_030767515.1"/>
    </source>
</evidence>
<dbReference type="PANTHER" id="PTHR33273">
    <property type="entry name" value="DOMAIN-CONTAINING PROTEIN, PUTATIVE-RELATED"/>
    <property type="match status" value="1"/>
</dbReference>
<name>A0A6J2YXD4_SITOR</name>
<dbReference type="GO" id="GO:0003824">
    <property type="term" value="F:catalytic activity"/>
    <property type="evidence" value="ECO:0007669"/>
    <property type="project" value="InterPro"/>
</dbReference>
<evidence type="ECO:0000259" key="1">
    <source>
        <dbReference type="Pfam" id="PF14529"/>
    </source>
</evidence>
<dbReference type="InterPro" id="IPR036691">
    <property type="entry name" value="Endo/exonu/phosph_ase_sf"/>
</dbReference>
<dbReference type="PANTHER" id="PTHR33273:SF4">
    <property type="entry name" value="ENDONUCLEASE_EXONUCLEASE_PHOSPHATASE DOMAIN-CONTAINING PROTEIN"/>
    <property type="match status" value="1"/>
</dbReference>
<dbReference type="InParanoid" id="A0A6J2YXD4"/>
<dbReference type="SUPFAM" id="SSF56219">
    <property type="entry name" value="DNase I-like"/>
    <property type="match status" value="1"/>
</dbReference>
<proteinExistence type="predicted"/>
<evidence type="ECO:0000313" key="2">
    <source>
        <dbReference type="Proteomes" id="UP000504635"/>
    </source>
</evidence>
<reference evidence="3" key="1">
    <citation type="submission" date="2025-08" db="UniProtKB">
        <authorList>
            <consortium name="RefSeq"/>
        </authorList>
    </citation>
    <scope>IDENTIFICATION</scope>
    <source>
        <tissue evidence="3">Gonads</tissue>
    </source>
</reference>